<dbReference type="RefSeq" id="WP_342692518.1">
    <property type="nucleotide sequence ID" value="NZ_JBCGDP010000014.1"/>
</dbReference>
<feature type="active site" description="Charge relay system" evidence="5">
    <location>
        <position position="498"/>
    </location>
</feature>
<dbReference type="InterPro" id="IPR050131">
    <property type="entry name" value="Peptidase_S8_subtilisin-like"/>
</dbReference>
<dbReference type="Gene3D" id="2.60.120.1290">
    <property type="match status" value="1"/>
</dbReference>
<organism evidence="7 8">
    <name type="scientific">Flavobacterium polysaccharolyticum</name>
    <dbReference type="NCBI Taxonomy" id="3133148"/>
    <lineage>
        <taxon>Bacteria</taxon>
        <taxon>Pseudomonadati</taxon>
        <taxon>Bacteroidota</taxon>
        <taxon>Flavobacteriia</taxon>
        <taxon>Flavobacteriales</taxon>
        <taxon>Flavobacteriaceae</taxon>
        <taxon>Flavobacterium</taxon>
    </lineage>
</organism>
<feature type="domain" description="Peptidase S8/S53" evidence="6">
    <location>
        <begin position="97"/>
        <end position="332"/>
    </location>
</feature>
<gene>
    <name evidence="7" type="ORF">WFZ86_14055</name>
</gene>
<feature type="domain" description="Peptidase S8/S53" evidence="6">
    <location>
        <begin position="419"/>
        <end position="534"/>
    </location>
</feature>
<name>A0ABU9NQP1_9FLAO</name>
<evidence type="ECO:0000256" key="5">
    <source>
        <dbReference type="PROSITE-ProRule" id="PRU01240"/>
    </source>
</evidence>
<reference evidence="7 8" key="1">
    <citation type="submission" date="2024-03" db="EMBL/GenBank/DDBJ databases">
        <title>Two novel species of the genus Flavobacterium exhibiting potentially degradation of complex polysaccharides.</title>
        <authorList>
            <person name="Lian X."/>
        </authorList>
    </citation>
    <scope>NUCLEOTIDE SEQUENCE [LARGE SCALE GENOMIC DNA]</scope>
    <source>
        <strain evidence="7 8">N6</strain>
    </source>
</reference>
<evidence type="ECO:0000259" key="6">
    <source>
        <dbReference type="Pfam" id="PF00082"/>
    </source>
</evidence>
<keyword evidence="4 5" id="KW-0720">Serine protease</keyword>
<dbReference type="Pfam" id="PF00082">
    <property type="entry name" value="Peptidase_S8"/>
    <property type="match status" value="2"/>
</dbReference>
<protein>
    <submittedName>
        <fullName evidence="7">S8 family serine peptidase</fullName>
    </submittedName>
</protein>
<evidence type="ECO:0000256" key="3">
    <source>
        <dbReference type="ARBA" id="ARBA00022801"/>
    </source>
</evidence>
<dbReference type="SUPFAM" id="SSF52743">
    <property type="entry name" value="Subtilisin-like"/>
    <property type="match status" value="1"/>
</dbReference>
<accession>A0ABU9NQP1</accession>
<comment type="similarity">
    <text evidence="1 5">Belongs to the peptidase S8 family.</text>
</comment>
<keyword evidence="2 5" id="KW-0645">Protease</keyword>
<dbReference type="InterPro" id="IPR036852">
    <property type="entry name" value="Peptidase_S8/S53_dom_sf"/>
</dbReference>
<dbReference type="PANTHER" id="PTHR43806:SF11">
    <property type="entry name" value="CEREVISIN-RELATED"/>
    <property type="match status" value="1"/>
</dbReference>
<dbReference type="Proteomes" id="UP001468798">
    <property type="component" value="Unassembled WGS sequence"/>
</dbReference>
<dbReference type="PROSITE" id="PS51892">
    <property type="entry name" value="SUBTILASE"/>
    <property type="match status" value="1"/>
</dbReference>
<comment type="caution">
    <text evidence="7">The sequence shown here is derived from an EMBL/GenBank/DDBJ whole genome shotgun (WGS) entry which is preliminary data.</text>
</comment>
<keyword evidence="3 5" id="KW-0378">Hydrolase</keyword>
<dbReference type="PANTHER" id="PTHR43806">
    <property type="entry name" value="PEPTIDASE S8"/>
    <property type="match status" value="1"/>
</dbReference>
<evidence type="ECO:0000256" key="4">
    <source>
        <dbReference type="ARBA" id="ARBA00022825"/>
    </source>
</evidence>
<feature type="active site" description="Charge relay system" evidence="5">
    <location>
        <position position="177"/>
    </location>
</feature>
<dbReference type="Gene3D" id="3.40.50.200">
    <property type="entry name" value="Peptidase S8/S53 domain"/>
    <property type="match status" value="1"/>
</dbReference>
<dbReference type="PRINTS" id="PR00723">
    <property type="entry name" value="SUBTILISIN"/>
</dbReference>
<evidence type="ECO:0000256" key="1">
    <source>
        <dbReference type="ARBA" id="ARBA00011073"/>
    </source>
</evidence>
<dbReference type="InterPro" id="IPR000209">
    <property type="entry name" value="Peptidase_S8/S53_dom"/>
</dbReference>
<evidence type="ECO:0000256" key="2">
    <source>
        <dbReference type="ARBA" id="ARBA00022670"/>
    </source>
</evidence>
<keyword evidence="8" id="KW-1185">Reference proteome</keyword>
<feature type="active site" description="Charge relay system" evidence="5">
    <location>
        <position position="105"/>
    </location>
</feature>
<evidence type="ECO:0000313" key="8">
    <source>
        <dbReference type="Proteomes" id="UP001468798"/>
    </source>
</evidence>
<dbReference type="InterPro" id="IPR015500">
    <property type="entry name" value="Peptidase_S8_subtilisin-rel"/>
</dbReference>
<proteinExistence type="inferred from homology"/>
<dbReference type="EMBL" id="JBCGDP010000014">
    <property type="protein sequence ID" value="MEM0577625.1"/>
    <property type="molecule type" value="Genomic_DNA"/>
</dbReference>
<sequence length="558" mass="62343">MDPRLKIILYGNQEEELSLLMRLSNSKLYPKNCKVISQFGDIISCRIKRKFLNQVYDSPEVKSLKAPRVIPSDDFIYEKVRRYKYKSKIAINENQTSKVVFGIVDFGFDFTHPDFINNGKTRFEKIWVQSEKNDGNKFGYGKFIDKNQLNDALDDDFPFKKIGYHPGKSDLFGTGSHGTHVLGIACGNGSVANKSFAPNCSIIAVDMGSNLVNGSNLSLGDSVKLIEGLDFILTEAGNRPVVINMSLGGHGDAHTGQTLVEQAIDNLLTSRNSTAIVQSTGNYHQAKAHTYGDIKNNKRIKIPWLFKKKDRTPNEMEIWYEGDDILSVDIYDDNKKLLLSSTSFQDEIIVKDNQEVGICLHRSNEPNTHKNQINILVNGKLNSKYWTIELIGKKVSKGRYHCYIERDDSGQSIFLPQIVNKTHTTNSICNSKYSIVVGAYDQTDNNKTILPFSSSGPTVDGRMKPEVLAPGSKIKSSCSSSSREIRASNKLCSKSGSSMAAPYVASLVIKILEKEPNLNIKQIREKLFKACDPAVFPNNNLEIFRAGNGYVNPNKIIK</sequence>
<evidence type="ECO:0000313" key="7">
    <source>
        <dbReference type="EMBL" id="MEM0577625.1"/>
    </source>
</evidence>